<dbReference type="InterPro" id="IPR002190">
    <property type="entry name" value="MHD_dom"/>
</dbReference>
<dbReference type="PANTHER" id="PTHR11736">
    <property type="entry name" value="MELANOMA-ASSOCIATED ANTIGEN MAGE ANTIGEN"/>
    <property type="match status" value="1"/>
</dbReference>
<dbReference type="InterPro" id="IPR037445">
    <property type="entry name" value="MAGE"/>
</dbReference>
<feature type="non-terminal residue" evidence="2">
    <location>
        <position position="1"/>
    </location>
</feature>
<comment type="caution">
    <text evidence="2">The sequence shown here is derived from an EMBL/GenBank/DDBJ whole genome shotgun (WGS) entry which is preliminary data.</text>
</comment>
<accession>A0A401TNZ7</accession>
<name>A0A401TNZ7_CHIPU</name>
<evidence type="ECO:0000259" key="1">
    <source>
        <dbReference type="PROSITE" id="PS50838"/>
    </source>
</evidence>
<proteinExistence type="predicted"/>
<reference evidence="2 3" key="1">
    <citation type="journal article" date="2018" name="Nat. Ecol. Evol.">
        <title>Shark genomes provide insights into elasmobranch evolution and the origin of vertebrates.</title>
        <authorList>
            <person name="Hara Y"/>
            <person name="Yamaguchi K"/>
            <person name="Onimaru K"/>
            <person name="Kadota M"/>
            <person name="Koyanagi M"/>
            <person name="Keeley SD"/>
            <person name="Tatsumi K"/>
            <person name="Tanaka K"/>
            <person name="Motone F"/>
            <person name="Kageyama Y"/>
            <person name="Nozu R"/>
            <person name="Adachi N"/>
            <person name="Nishimura O"/>
            <person name="Nakagawa R"/>
            <person name="Tanegashima C"/>
            <person name="Kiyatake I"/>
            <person name="Matsumoto R"/>
            <person name="Murakumo K"/>
            <person name="Nishida K"/>
            <person name="Terakita A"/>
            <person name="Kuratani S"/>
            <person name="Sato K"/>
            <person name="Hyodo S Kuraku.S."/>
        </authorList>
    </citation>
    <scope>NUCLEOTIDE SEQUENCE [LARGE SCALE GENOMIC DNA]</scope>
</reference>
<dbReference type="PANTHER" id="PTHR11736:SF14">
    <property type="entry name" value="NSE3 HOMOLOG, SMC5-SMC6 COMPLEX COMPONENT"/>
    <property type="match status" value="1"/>
</dbReference>
<protein>
    <recommendedName>
        <fullName evidence="1">MAGE domain-containing protein</fullName>
    </recommendedName>
</protein>
<evidence type="ECO:0000313" key="3">
    <source>
        <dbReference type="Proteomes" id="UP000287033"/>
    </source>
</evidence>
<dbReference type="EMBL" id="BEZZ01138972">
    <property type="protein sequence ID" value="GCC44308.1"/>
    <property type="molecule type" value="Genomic_DNA"/>
</dbReference>
<dbReference type="InterPro" id="IPR041899">
    <property type="entry name" value="MAGE_WH2"/>
</dbReference>
<dbReference type="OrthoDB" id="9715411at2759"/>
<dbReference type="STRING" id="137246.A0A401TNZ7"/>
<dbReference type="Gene3D" id="1.10.10.1210">
    <property type="entry name" value="MAGE homology domain, winged helix WH2 motif"/>
    <property type="match status" value="1"/>
</dbReference>
<feature type="non-terminal residue" evidence="2">
    <location>
        <position position="99"/>
    </location>
</feature>
<evidence type="ECO:0000313" key="2">
    <source>
        <dbReference type="EMBL" id="GCC44308.1"/>
    </source>
</evidence>
<sequence length="99" mass="10930">WLRLVLAPYDLSLSLSLPSRPSARLLPTLSPGRYLEYQRVPHTDPAEYEFRWGPRAVKETSKSKVLEFVAKVGRARDVKPAVVVGVGVGGEEWDALLGG</sequence>
<gene>
    <name evidence="2" type="ORF">chiPu_0028746</name>
</gene>
<dbReference type="AlphaFoldDB" id="A0A401TNZ7"/>
<feature type="domain" description="MAGE" evidence="1">
    <location>
        <begin position="1"/>
        <end position="72"/>
    </location>
</feature>
<organism evidence="2 3">
    <name type="scientific">Chiloscyllium punctatum</name>
    <name type="common">Brownbanded bambooshark</name>
    <name type="synonym">Hemiscyllium punctatum</name>
    <dbReference type="NCBI Taxonomy" id="137246"/>
    <lineage>
        <taxon>Eukaryota</taxon>
        <taxon>Metazoa</taxon>
        <taxon>Chordata</taxon>
        <taxon>Craniata</taxon>
        <taxon>Vertebrata</taxon>
        <taxon>Chondrichthyes</taxon>
        <taxon>Elasmobranchii</taxon>
        <taxon>Galeomorphii</taxon>
        <taxon>Galeoidea</taxon>
        <taxon>Orectolobiformes</taxon>
        <taxon>Hemiscylliidae</taxon>
        <taxon>Chiloscyllium</taxon>
    </lineage>
</organism>
<dbReference type="Proteomes" id="UP000287033">
    <property type="component" value="Unassembled WGS sequence"/>
</dbReference>
<dbReference type="PROSITE" id="PS50838">
    <property type="entry name" value="MAGE"/>
    <property type="match status" value="1"/>
</dbReference>
<dbReference type="GO" id="GO:0005634">
    <property type="term" value="C:nucleus"/>
    <property type="evidence" value="ECO:0007669"/>
    <property type="project" value="TreeGrafter"/>
</dbReference>
<keyword evidence="3" id="KW-1185">Reference proteome</keyword>